<proteinExistence type="predicted"/>
<evidence type="ECO:0000313" key="2">
    <source>
        <dbReference type="RefSeq" id="XP_014679411.1"/>
    </source>
</evidence>
<accession>A0ABM1F4P0</accession>
<sequence length="92" mass="10185">MYTLCKQLLYSPVEMLKTVHTVSLSEDELQKAKTVIMPVNVGNSTTGHFGAFLRGKSLRKGTWCVEDVGRQTQKDTSSCGVFICKGVNRVQC</sequence>
<organism evidence="1 2">
    <name type="scientific">Priapulus caudatus</name>
    <name type="common">Priapulid worm</name>
    <dbReference type="NCBI Taxonomy" id="37621"/>
    <lineage>
        <taxon>Eukaryota</taxon>
        <taxon>Metazoa</taxon>
        <taxon>Ecdysozoa</taxon>
        <taxon>Scalidophora</taxon>
        <taxon>Priapulida</taxon>
        <taxon>Priapulimorpha</taxon>
        <taxon>Priapulimorphida</taxon>
        <taxon>Priapulidae</taxon>
        <taxon>Priapulus</taxon>
    </lineage>
</organism>
<evidence type="ECO:0000313" key="1">
    <source>
        <dbReference type="Proteomes" id="UP000695022"/>
    </source>
</evidence>
<protein>
    <submittedName>
        <fullName evidence="2">Uncharacterized protein LOC106819278 isoform X2</fullName>
    </submittedName>
</protein>
<dbReference type="Proteomes" id="UP000695022">
    <property type="component" value="Unplaced"/>
</dbReference>
<keyword evidence="1" id="KW-1185">Reference proteome</keyword>
<gene>
    <name evidence="2" type="primary">LOC106819278</name>
</gene>
<dbReference type="GeneID" id="106819278"/>
<dbReference type="RefSeq" id="XP_014679411.1">
    <property type="nucleotide sequence ID" value="XM_014823925.1"/>
</dbReference>
<reference evidence="2" key="1">
    <citation type="submission" date="2025-08" db="UniProtKB">
        <authorList>
            <consortium name="RefSeq"/>
        </authorList>
    </citation>
    <scope>IDENTIFICATION</scope>
</reference>
<name>A0ABM1F4P0_PRICU</name>